<proteinExistence type="predicted"/>
<protein>
    <submittedName>
        <fullName evidence="1">Uncharacterized protein</fullName>
    </submittedName>
</protein>
<keyword evidence="2" id="KW-1185">Reference proteome</keyword>
<dbReference type="EMBL" id="MU853884">
    <property type="protein sequence ID" value="KAK3936424.1"/>
    <property type="molecule type" value="Genomic_DNA"/>
</dbReference>
<dbReference type="AlphaFoldDB" id="A0AAN6S0Y5"/>
<sequence>MTSPIQLPPRFEIRKLEPKHLPWVLAVINHSNMFNSPVWPVTYPEDRTKRTYQLCEGAKHLMGRSVDSGLSYGIFDKEYVFKRPESAVTGGELYWDATNTEATEQELLEQMDFPLVAIALSYDGLNEPKPEELKDFVGCLPLIATLFTQLSARDQRDPATWKAKAAGEVLMRSGTATRADYEGRGLTKTLAHWLMHEAAGMGYRGIQVECAHPAVHKTWINPPAPFKAQLISELDSNTYEAEVDGKMARVFAPADVVFSKIYVTLKE</sequence>
<evidence type="ECO:0000313" key="1">
    <source>
        <dbReference type="EMBL" id="KAK3936424.1"/>
    </source>
</evidence>
<dbReference type="Proteomes" id="UP001303473">
    <property type="component" value="Unassembled WGS sequence"/>
</dbReference>
<reference evidence="2" key="1">
    <citation type="journal article" date="2023" name="Mol. Phylogenet. Evol.">
        <title>Genome-scale phylogeny and comparative genomics of the fungal order Sordariales.</title>
        <authorList>
            <person name="Hensen N."/>
            <person name="Bonometti L."/>
            <person name="Westerberg I."/>
            <person name="Brannstrom I.O."/>
            <person name="Guillou S."/>
            <person name="Cros-Aarteil S."/>
            <person name="Calhoun S."/>
            <person name="Haridas S."/>
            <person name="Kuo A."/>
            <person name="Mondo S."/>
            <person name="Pangilinan J."/>
            <person name="Riley R."/>
            <person name="LaButti K."/>
            <person name="Andreopoulos B."/>
            <person name="Lipzen A."/>
            <person name="Chen C."/>
            <person name="Yan M."/>
            <person name="Daum C."/>
            <person name="Ng V."/>
            <person name="Clum A."/>
            <person name="Steindorff A."/>
            <person name="Ohm R.A."/>
            <person name="Martin F."/>
            <person name="Silar P."/>
            <person name="Natvig D.O."/>
            <person name="Lalanne C."/>
            <person name="Gautier V."/>
            <person name="Ament-Velasquez S.L."/>
            <person name="Kruys A."/>
            <person name="Hutchinson M.I."/>
            <person name="Powell A.J."/>
            <person name="Barry K."/>
            <person name="Miller A.N."/>
            <person name="Grigoriev I.V."/>
            <person name="Debuchy R."/>
            <person name="Gladieux P."/>
            <person name="Hiltunen Thoren M."/>
            <person name="Johannesson H."/>
        </authorList>
    </citation>
    <scope>NUCLEOTIDE SEQUENCE [LARGE SCALE GENOMIC DNA]</scope>
    <source>
        <strain evidence="2">CBS 340.73</strain>
    </source>
</reference>
<gene>
    <name evidence="1" type="ORF">QBC46DRAFT_31105</name>
</gene>
<dbReference type="Gene3D" id="3.40.630.30">
    <property type="match status" value="1"/>
</dbReference>
<accession>A0AAN6S0Y5</accession>
<organism evidence="1 2">
    <name type="scientific">Diplogelasinospora grovesii</name>
    <dbReference type="NCBI Taxonomy" id="303347"/>
    <lineage>
        <taxon>Eukaryota</taxon>
        <taxon>Fungi</taxon>
        <taxon>Dikarya</taxon>
        <taxon>Ascomycota</taxon>
        <taxon>Pezizomycotina</taxon>
        <taxon>Sordariomycetes</taxon>
        <taxon>Sordariomycetidae</taxon>
        <taxon>Sordariales</taxon>
        <taxon>Diplogelasinosporaceae</taxon>
        <taxon>Diplogelasinospora</taxon>
    </lineage>
</organism>
<comment type="caution">
    <text evidence="1">The sequence shown here is derived from an EMBL/GenBank/DDBJ whole genome shotgun (WGS) entry which is preliminary data.</text>
</comment>
<name>A0AAN6S0Y5_9PEZI</name>
<evidence type="ECO:0000313" key="2">
    <source>
        <dbReference type="Proteomes" id="UP001303473"/>
    </source>
</evidence>